<dbReference type="EMBL" id="CAJNRD030001857">
    <property type="protein sequence ID" value="CAG5110725.1"/>
    <property type="molecule type" value="Genomic_DNA"/>
</dbReference>
<feature type="non-terminal residue" evidence="2">
    <location>
        <position position="1"/>
    </location>
</feature>
<dbReference type="Pfam" id="PF00175">
    <property type="entry name" value="NAD_binding_1"/>
    <property type="match status" value="1"/>
</dbReference>
<organism evidence="2 3">
    <name type="scientific">Cotesia congregata</name>
    <name type="common">Parasitoid wasp</name>
    <name type="synonym">Apanteles congregatus</name>
    <dbReference type="NCBI Taxonomy" id="51543"/>
    <lineage>
        <taxon>Eukaryota</taxon>
        <taxon>Metazoa</taxon>
        <taxon>Ecdysozoa</taxon>
        <taxon>Arthropoda</taxon>
        <taxon>Hexapoda</taxon>
        <taxon>Insecta</taxon>
        <taxon>Pterygota</taxon>
        <taxon>Neoptera</taxon>
        <taxon>Endopterygota</taxon>
        <taxon>Hymenoptera</taxon>
        <taxon>Apocrita</taxon>
        <taxon>Ichneumonoidea</taxon>
        <taxon>Braconidae</taxon>
        <taxon>Microgastrinae</taxon>
        <taxon>Cotesia</taxon>
    </lineage>
</organism>
<accession>A0A8J2HQN8</accession>
<dbReference type="Proteomes" id="UP000786811">
    <property type="component" value="Unassembled WGS sequence"/>
</dbReference>
<proteinExistence type="predicted"/>
<dbReference type="GO" id="GO:0016491">
    <property type="term" value="F:oxidoreductase activity"/>
    <property type="evidence" value="ECO:0007669"/>
    <property type="project" value="InterPro"/>
</dbReference>
<keyword evidence="3" id="KW-1185">Reference proteome</keyword>
<gene>
    <name evidence="2" type="ORF">HICCMSTLAB_LOCUS14094</name>
</gene>
<dbReference type="Gene3D" id="3.40.50.80">
    <property type="entry name" value="Nucleotide-binding domain of ferredoxin-NADP reductase (FNR) module"/>
    <property type="match status" value="1"/>
</dbReference>
<protein>
    <submittedName>
        <fullName evidence="2">Similar to cyb5r4: Cytochrome b5 reductase 4 (Danio rerio)</fullName>
    </submittedName>
</protein>
<name>A0A8J2HQN8_COTCN</name>
<evidence type="ECO:0000259" key="1">
    <source>
        <dbReference type="Pfam" id="PF00175"/>
    </source>
</evidence>
<reference evidence="2" key="1">
    <citation type="submission" date="2021-04" db="EMBL/GenBank/DDBJ databases">
        <authorList>
            <person name="Chebbi M.A.C M."/>
        </authorList>
    </citation>
    <scope>NUCLEOTIDE SEQUENCE</scope>
</reference>
<evidence type="ECO:0000313" key="2">
    <source>
        <dbReference type="EMBL" id="CAG5110725.1"/>
    </source>
</evidence>
<sequence>MTIDVLFFNKEEKNIFYSSQLRKISTSKRLTITDILSQPDDSWQGQHGIVSETLLKELIGDPRALSCIFICGPILFTNTAHT</sequence>
<dbReference type="InterPro" id="IPR001433">
    <property type="entry name" value="OxRdtase_FAD/NAD-bd"/>
</dbReference>
<evidence type="ECO:0000313" key="3">
    <source>
        <dbReference type="Proteomes" id="UP000786811"/>
    </source>
</evidence>
<dbReference type="AlphaFoldDB" id="A0A8J2HQN8"/>
<dbReference type="SUPFAM" id="SSF52343">
    <property type="entry name" value="Ferredoxin reductase-like, C-terminal NADP-linked domain"/>
    <property type="match status" value="1"/>
</dbReference>
<dbReference type="InterPro" id="IPR039261">
    <property type="entry name" value="FNR_nucleotide-bd"/>
</dbReference>
<comment type="caution">
    <text evidence="2">The sequence shown here is derived from an EMBL/GenBank/DDBJ whole genome shotgun (WGS) entry which is preliminary data.</text>
</comment>
<feature type="domain" description="Oxidoreductase FAD/NAD(P)-binding" evidence="1">
    <location>
        <begin position="3"/>
        <end position="80"/>
    </location>
</feature>